<keyword evidence="2" id="KW-0472">Membrane</keyword>
<dbReference type="GeneID" id="19136147"/>
<gene>
    <name evidence="3" type="ORF">COCSADRAFT_299642</name>
</gene>
<keyword evidence="2" id="KW-0812">Transmembrane</keyword>
<organism evidence="3 4">
    <name type="scientific">Cochliobolus sativus (strain ND90Pr / ATCC 201652)</name>
    <name type="common">Common root rot and spot blotch fungus</name>
    <name type="synonym">Bipolaris sorokiniana</name>
    <dbReference type="NCBI Taxonomy" id="665912"/>
    <lineage>
        <taxon>Eukaryota</taxon>
        <taxon>Fungi</taxon>
        <taxon>Dikarya</taxon>
        <taxon>Ascomycota</taxon>
        <taxon>Pezizomycotina</taxon>
        <taxon>Dothideomycetes</taxon>
        <taxon>Pleosporomycetidae</taxon>
        <taxon>Pleosporales</taxon>
        <taxon>Pleosporineae</taxon>
        <taxon>Pleosporaceae</taxon>
        <taxon>Bipolaris</taxon>
    </lineage>
</organism>
<evidence type="ECO:0000313" key="4">
    <source>
        <dbReference type="Proteomes" id="UP000016934"/>
    </source>
</evidence>
<dbReference type="RefSeq" id="XP_007698030.1">
    <property type="nucleotide sequence ID" value="XM_007699840.1"/>
</dbReference>
<dbReference type="EMBL" id="KB445640">
    <property type="protein sequence ID" value="EMD66569.1"/>
    <property type="molecule type" value="Genomic_DNA"/>
</dbReference>
<feature type="transmembrane region" description="Helical" evidence="2">
    <location>
        <begin position="69"/>
        <end position="90"/>
    </location>
</feature>
<protein>
    <submittedName>
        <fullName evidence="3">Uncharacterized protein</fullName>
    </submittedName>
</protein>
<evidence type="ECO:0000256" key="1">
    <source>
        <dbReference type="SAM" id="MobiDB-lite"/>
    </source>
</evidence>
<evidence type="ECO:0000256" key="2">
    <source>
        <dbReference type="SAM" id="Phobius"/>
    </source>
</evidence>
<accession>M2RIL7</accession>
<dbReference type="HOGENOM" id="CLU_2209811_0_0_1"/>
<name>M2RIL7_COCSN</name>
<dbReference type="Proteomes" id="UP000016934">
    <property type="component" value="Unassembled WGS sequence"/>
</dbReference>
<reference evidence="4" key="2">
    <citation type="journal article" date="2013" name="PLoS Genet.">
        <title>Comparative genome structure, secondary metabolite, and effector coding capacity across Cochliobolus pathogens.</title>
        <authorList>
            <person name="Condon B.J."/>
            <person name="Leng Y."/>
            <person name="Wu D."/>
            <person name="Bushley K.E."/>
            <person name="Ohm R.A."/>
            <person name="Otillar R."/>
            <person name="Martin J."/>
            <person name="Schackwitz W."/>
            <person name="Grimwood J."/>
            <person name="MohdZainudin N."/>
            <person name="Xue C."/>
            <person name="Wang R."/>
            <person name="Manning V.A."/>
            <person name="Dhillon B."/>
            <person name="Tu Z.J."/>
            <person name="Steffenson B.J."/>
            <person name="Salamov A."/>
            <person name="Sun H."/>
            <person name="Lowry S."/>
            <person name="LaButti K."/>
            <person name="Han J."/>
            <person name="Copeland A."/>
            <person name="Lindquist E."/>
            <person name="Barry K."/>
            <person name="Schmutz J."/>
            <person name="Baker S.E."/>
            <person name="Ciuffetti L.M."/>
            <person name="Grigoriev I.V."/>
            <person name="Zhong S."/>
            <person name="Turgeon B.G."/>
        </authorList>
    </citation>
    <scope>NUCLEOTIDE SEQUENCE [LARGE SCALE GENOMIC DNA]</scope>
    <source>
        <strain evidence="4">ND90Pr / ATCC 201652</strain>
    </source>
</reference>
<proteinExistence type="predicted"/>
<feature type="region of interest" description="Disordered" evidence="1">
    <location>
        <begin position="1"/>
        <end position="22"/>
    </location>
</feature>
<sequence>MTAGCKSDGRTRRGPGRVACHRRAQGSADQMALVAAGSLIAVNPSPGAGAGPGAGPGAGARPLRCRPSCALLSIILALAATYLTCLLLAITTAFPANPSSHLAATQS</sequence>
<evidence type="ECO:0000313" key="3">
    <source>
        <dbReference type="EMBL" id="EMD66569.1"/>
    </source>
</evidence>
<feature type="compositionally biased region" description="Basic residues" evidence="1">
    <location>
        <begin position="12"/>
        <end position="22"/>
    </location>
</feature>
<keyword evidence="2" id="KW-1133">Transmembrane helix</keyword>
<dbReference type="AlphaFoldDB" id="M2RIL7"/>
<keyword evidence="4" id="KW-1185">Reference proteome</keyword>
<dbReference type="KEGG" id="bsc:COCSADRAFT_299642"/>
<reference evidence="3 4" key="1">
    <citation type="journal article" date="2012" name="PLoS Pathog.">
        <title>Diverse lifestyles and strategies of plant pathogenesis encoded in the genomes of eighteen Dothideomycetes fungi.</title>
        <authorList>
            <person name="Ohm R.A."/>
            <person name="Feau N."/>
            <person name="Henrissat B."/>
            <person name="Schoch C.L."/>
            <person name="Horwitz B.A."/>
            <person name="Barry K.W."/>
            <person name="Condon B.J."/>
            <person name="Copeland A.C."/>
            <person name="Dhillon B."/>
            <person name="Glaser F."/>
            <person name="Hesse C.N."/>
            <person name="Kosti I."/>
            <person name="LaButti K."/>
            <person name="Lindquist E.A."/>
            <person name="Lucas S."/>
            <person name="Salamov A.A."/>
            <person name="Bradshaw R.E."/>
            <person name="Ciuffetti L."/>
            <person name="Hamelin R.C."/>
            <person name="Kema G.H.J."/>
            <person name="Lawrence C."/>
            <person name="Scott J.A."/>
            <person name="Spatafora J.W."/>
            <person name="Turgeon B.G."/>
            <person name="de Wit P.J.G.M."/>
            <person name="Zhong S."/>
            <person name="Goodwin S.B."/>
            <person name="Grigoriev I.V."/>
        </authorList>
    </citation>
    <scope>NUCLEOTIDE SEQUENCE [LARGE SCALE GENOMIC DNA]</scope>
    <source>
        <strain evidence="4">ND90Pr / ATCC 201652</strain>
    </source>
</reference>